<dbReference type="Gene3D" id="3.40.640.10">
    <property type="entry name" value="Type I PLP-dependent aspartate aminotransferase-like (Major domain)"/>
    <property type="match status" value="1"/>
</dbReference>
<keyword evidence="3" id="KW-0663">Pyridoxal phosphate</keyword>
<dbReference type="Pfam" id="PF00155">
    <property type="entry name" value="Aminotran_1_2"/>
    <property type="match status" value="1"/>
</dbReference>
<dbReference type="InterPro" id="IPR027619">
    <property type="entry name" value="C-S_lyase_PatB-like"/>
</dbReference>
<dbReference type="Proteomes" id="UP000014148">
    <property type="component" value="Unassembled WGS sequence"/>
</dbReference>
<evidence type="ECO:0000256" key="5">
    <source>
        <dbReference type="ARBA" id="ARBA00037974"/>
    </source>
</evidence>
<evidence type="ECO:0000313" key="9">
    <source>
        <dbReference type="Proteomes" id="UP000013783"/>
    </source>
</evidence>
<dbReference type="STRING" id="71451.RV07_GL002253"/>
<dbReference type="InterPro" id="IPR051798">
    <property type="entry name" value="Class-II_PLP-Dep_Aminotrans"/>
</dbReference>
<dbReference type="PATRIC" id="fig|1158601.3.peg.3339"/>
<keyword evidence="10" id="KW-1185">Reference proteome</keyword>
<dbReference type="CDD" id="cd00609">
    <property type="entry name" value="AAT_like"/>
    <property type="match status" value="1"/>
</dbReference>
<proteinExistence type="inferred from homology"/>
<dbReference type="EMBL" id="AJAK01000022">
    <property type="protein sequence ID" value="EOH74297.1"/>
    <property type="molecule type" value="Genomic_DNA"/>
</dbReference>
<name>R2NQI8_9ENTE</name>
<reference evidence="7 9" key="1">
    <citation type="submission" date="2013-02" db="EMBL/GenBank/DDBJ databases">
        <title>The Genome Sequence of Enterococcus malodoratus ATCC_43197.</title>
        <authorList>
            <consortium name="The Broad Institute Genome Sequencing Platform"/>
            <consortium name="The Broad Institute Genome Sequencing Center for Infectious Disease"/>
            <person name="Earl A.M."/>
            <person name="Gilmore M.S."/>
            <person name="Lebreton F."/>
            <person name="Walker B."/>
            <person name="Young S.K."/>
            <person name="Zeng Q."/>
            <person name="Gargeya S."/>
            <person name="Fitzgerald M."/>
            <person name="Haas B."/>
            <person name="Abouelleil A."/>
            <person name="Alvarado L."/>
            <person name="Arachchi H.M."/>
            <person name="Berlin A.M."/>
            <person name="Chapman S.B."/>
            <person name="Dewar J."/>
            <person name="Goldberg J."/>
            <person name="Griggs A."/>
            <person name="Gujja S."/>
            <person name="Hansen M."/>
            <person name="Howarth C."/>
            <person name="Imamovic A."/>
            <person name="Larimer J."/>
            <person name="McCowan C."/>
            <person name="Murphy C."/>
            <person name="Neiman D."/>
            <person name="Pearson M."/>
            <person name="Priest M."/>
            <person name="Roberts A."/>
            <person name="Saif S."/>
            <person name="Shea T."/>
            <person name="Sisk P."/>
            <person name="Sykes S."/>
            <person name="Wortman J."/>
            <person name="Nusbaum C."/>
            <person name="Birren B."/>
        </authorList>
    </citation>
    <scope>NUCLEOTIDE SEQUENCE [LARGE SCALE GENOMIC DNA]</scope>
    <source>
        <strain evidence="7 9">ATCC 43197</strain>
    </source>
</reference>
<reference evidence="8 10" key="2">
    <citation type="submission" date="2013-03" db="EMBL/GenBank/DDBJ databases">
        <title>The Genome Sequence of Enterococcus malodoratus ATCC_43197 (PacBio/Illumina hybrid assembly).</title>
        <authorList>
            <consortium name="The Broad Institute Genomics Platform"/>
            <consortium name="The Broad Institute Genome Sequencing Center for Infectious Disease"/>
            <person name="Earl A."/>
            <person name="Russ C."/>
            <person name="Gilmore M."/>
            <person name="Surin D."/>
            <person name="Walker B."/>
            <person name="Young S."/>
            <person name="Zeng Q."/>
            <person name="Gargeya S."/>
            <person name="Fitzgerald M."/>
            <person name="Haas B."/>
            <person name="Abouelleil A."/>
            <person name="Allen A.W."/>
            <person name="Alvarado L."/>
            <person name="Arachchi H.M."/>
            <person name="Berlin A.M."/>
            <person name="Chapman S.B."/>
            <person name="Gainer-Dewar J."/>
            <person name="Goldberg J."/>
            <person name="Griggs A."/>
            <person name="Gujja S."/>
            <person name="Hansen M."/>
            <person name="Howarth C."/>
            <person name="Imamovic A."/>
            <person name="Ireland A."/>
            <person name="Larimer J."/>
            <person name="McCowan C."/>
            <person name="Murphy C."/>
            <person name="Pearson M."/>
            <person name="Poon T.W."/>
            <person name="Priest M."/>
            <person name="Roberts A."/>
            <person name="Saif S."/>
            <person name="Shea T."/>
            <person name="Sisk P."/>
            <person name="Sykes S."/>
            <person name="Wortman J."/>
            <person name="Nusbaum C."/>
            <person name="Birren B."/>
        </authorList>
    </citation>
    <scope>NUCLEOTIDE SEQUENCE [LARGE SCALE GENOMIC DNA]</scope>
    <source>
        <strain evidence="8 10">ATCC 43197</strain>
    </source>
</reference>
<dbReference type="GO" id="GO:0030170">
    <property type="term" value="F:pyridoxal phosphate binding"/>
    <property type="evidence" value="ECO:0007669"/>
    <property type="project" value="InterPro"/>
</dbReference>
<keyword evidence="4" id="KW-0456">Lyase</keyword>
<evidence type="ECO:0000313" key="10">
    <source>
        <dbReference type="Proteomes" id="UP000014148"/>
    </source>
</evidence>
<dbReference type="NCBIfam" id="TIGR04350">
    <property type="entry name" value="C_S_lyase_PatB"/>
    <property type="match status" value="1"/>
</dbReference>
<protein>
    <recommendedName>
        <fullName evidence="2">cysteine-S-conjugate beta-lyase</fullName>
        <ecNumber evidence="2">4.4.1.13</ecNumber>
    </recommendedName>
</protein>
<comment type="cofactor">
    <cofactor evidence="1">
        <name>pyridoxal 5'-phosphate</name>
        <dbReference type="ChEBI" id="CHEBI:597326"/>
    </cofactor>
</comment>
<evidence type="ECO:0000259" key="6">
    <source>
        <dbReference type="Pfam" id="PF00155"/>
    </source>
</evidence>
<evidence type="ECO:0000256" key="3">
    <source>
        <dbReference type="ARBA" id="ARBA00022898"/>
    </source>
</evidence>
<dbReference type="InterPro" id="IPR004839">
    <property type="entry name" value="Aminotransferase_I/II_large"/>
</dbReference>
<evidence type="ECO:0000313" key="7">
    <source>
        <dbReference type="EMBL" id="EOH74297.1"/>
    </source>
</evidence>
<dbReference type="PANTHER" id="PTHR43525:SF1">
    <property type="entry name" value="PROTEIN MALY"/>
    <property type="match status" value="1"/>
</dbReference>
<dbReference type="InterPro" id="IPR015422">
    <property type="entry name" value="PyrdxlP-dep_Trfase_small"/>
</dbReference>
<dbReference type="PANTHER" id="PTHR43525">
    <property type="entry name" value="PROTEIN MALY"/>
    <property type="match status" value="1"/>
</dbReference>
<organism evidence="7 9">
    <name type="scientific">Enterococcus malodoratus ATCC 43197</name>
    <dbReference type="NCBI Taxonomy" id="1158601"/>
    <lineage>
        <taxon>Bacteria</taxon>
        <taxon>Bacillati</taxon>
        <taxon>Bacillota</taxon>
        <taxon>Bacilli</taxon>
        <taxon>Lactobacillales</taxon>
        <taxon>Enterococcaceae</taxon>
        <taxon>Enterococcus</taxon>
    </lineage>
</organism>
<dbReference type="EC" id="4.4.1.13" evidence="2"/>
<dbReference type="GO" id="GO:0047804">
    <property type="term" value="F:cysteine-S-conjugate beta-lyase activity"/>
    <property type="evidence" value="ECO:0007669"/>
    <property type="project" value="UniProtKB-EC"/>
</dbReference>
<dbReference type="OrthoDB" id="9802872at2"/>
<dbReference type="Proteomes" id="UP000013783">
    <property type="component" value="Unassembled WGS sequence"/>
</dbReference>
<comment type="similarity">
    <text evidence="5">Belongs to the class-II pyridoxal-phosphate-dependent aminotransferase family. MalY/PatB cystathionine beta-lyase subfamily.</text>
</comment>
<gene>
    <name evidence="8" type="ORF">I585_02548</name>
    <name evidence="7" type="ORF">UAI_03366</name>
</gene>
<dbReference type="InterPro" id="IPR015424">
    <property type="entry name" value="PyrdxlP-dep_Trfase"/>
</dbReference>
<comment type="caution">
    <text evidence="7">The sequence shown here is derived from an EMBL/GenBank/DDBJ whole genome shotgun (WGS) entry which is preliminary data.</text>
</comment>
<dbReference type="SUPFAM" id="SSF53383">
    <property type="entry name" value="PLP-dependent transferases"/>
    <property type="match status" value="1"/>
</dbReference>
<dbReference type="RefSeq" id="WP_010742164.1">
    <property type="nucleotide sequence ID" value="NZ_KB946251.1"/>
</dbReference>
<accession>R2NQI8</accession>
<dbReference type="Gene3D" id="3.90.1150.10">
    <property type="entry name" value="Aspartate Aminotransferase, domain 1"/>
    <property type="match status" value="1"/>
</dbReference>
<sequence>MEAAKFIQKYYRKRKGTDSLKWDALQERYDNADLTPLWVADMDFAAPDSVQADLIERMTHGVFGYSLTPADYFSTYQEWQSRHEQTIFQAEWLHFTTGVVQGIHDLIACFTNVGDQIIIQPPVYYPFFDVVNNQQRQLITSELVETEAGYQMDLEHFERQLIENEIKLFILCSPHNPVGRVWTETELKAILSLCQKYDVLVISDEIHSDLILPGHTFISALTIATELDFLDHLIVCNAPSKTFNLASLLNAHIWLPDQNLRKRYEKWEELYRQTGISVVGQTAARAAYRTGDEWLADLLSVIEGNYQLLTQRLTKQIPEIEISELQGTYLAWLDLRAWLPSLDMKRFIQDEAGLAIDYGEWFSPETKGFIRINLATSPEIIETAIRNLIKLDHKIKGGNQYVSDSDRIGTNRQS</sequence>
<dbReference type="InterPro" id="IPR015421">
    <property type="entry name" value="PyrdxlP-dep_Trfase_major"/>
</dbReference>
<dbReference type="EMBL" id="ASWA01000003">
    <property type="protein sequence ID" value="EOT67027.1"/>
    <property type="molecule type" value="Genomic_DNA"/>
</dbReference>
<evidence type="ECO:0000313" key="8">
    <source>
        <dbReference type="EMBL" id="EOT67027.1"/>
    </source>
</evidence>
<dbReference type="AlphaFoldDB" id="R2NQI8"/>
<evidence type="ECO:0000256" key="4">
    <source>
        <dbReference type="ARBA" id="ARBA00023239"/>
    </source>
</evidence>
<feature type="domain" description="Aminotransferase class I/classII large" evidence="6">
    <location>
        <begin position="70"/>
        <end position="387"/>
    </location>
</feature>
<dbReference type="eggNOG" id="COG1168">
    <property type="taxonomic scope" value="Bacteria"/>
</dbReference>
<evidence type="ECO:0000256" key="2">
    <source>
        <dbReference type="ARBA" id="ARBA00012224"/>
    </source>
</evidence>
<evidence type="ECO:0000256" key="1">
    <source>
        <dbReference type="ARBA" id="ARBA00001933"/>
    </source>
</evidence>